<feature type="region of interest" description="Disordered" evidence="1">
    <location>
        <begin position="444"/>
        <end position="486"/>
    </location>
</feature>
<name>A0A1L9RSG2_ASPWE</name>
<evidence type="ECO:0000256" key="1">
    <source>
        <dbReference type="SAM" id="MobiDB-lite"/>
    </source>
</evidence>
<feature type="compositionally biased region" description="Polar residues" evidence="1">
    <location>
        <begin position="175"/>
        <end position="185"/>
    </location>
</feature>
<sequence length="520" mass="59196">MSSERLAYIKNFLDTLYTDDKFLHDLLECCSDPAKNDGLKLLKEKGFTFKKGDIDLIDQLRAAKEDLHILRLAGGAYRFHSNEAGFWELMIDSTKKAIYIDSKPVQNLHVDHEGNVCFTHSDYSLQLKFQFPWVLGQKQPDHLGFSGKIGKGTTTKPIQGDRHFPGGNAFDSKLAPNSTSPSSQTAKEDVMVAVAGFRDDLADKSLSVAIDLVEQRKHAEHVHDPEEYALFGPGKPRPSGDELAQGANAIITGAGFAIRSADIIGGPWGTIVGGVVGAAGSLLTTSVKNRIVENGKLRMTDRVLCYKLPGIDKIVAKETEKMANGVPETELKNEKYLDQLRKQFRDETYIPWARDQMDDTIHEKHSLMHKFWRTEFLTTYAKALETRFDEHMPPVSLDSLFKFYLDRRWGTEVALEKLKRLAADLKQHDDAYKRKLAEIDKQDHLSTEEREEQKKDAKKEFEKEKEEIEKKRRPIEEQTEDIKERVEKKADEALIKAIKADTDEKRRLAEVRVNQEKARR</sequence>
<reference evidence="3" key="1">
    <citation type="journal article" date="2017" name="Genome Biol.">
        <title>Comparative genomics reveals high biological diversity and specific adaptations in the industrially and medically important fungal genus Aspergillus.</title>
        <authorList>
            <person name="de Vries R.P."/>
            <person name="Riley R."/>
            <person name="Wiebenga A."/>
            <person name="Aguilar-Osorio G."/>
            <person name="Amillis S."/>
            <person name="Uchima C.A."/>
            <person name="Anderluh G."/>
            <person name="Asadollahi M."/>
            <person name="Askin M."/>
            <person name="Barry K."/>
            <person name="Battaglia E."/>
            <person name="Bayram O."/>
            <person name="Benocci T."/>
            <person name="Braus-Stromeyer S.A."/>
            <person name="Caldana C."/>
            <person name="Canovas D."/>
            <person name="Cerqueira G.C."/>
            <person name="Chen F."/>
            <person name="Chen W."/>
            <person name="Choi C."/>
            <person name="Clum A."/>
            <person name="Dos Santos R.A."/>
            <person name="Damasio A.R."/>
            <person name="Diallinas G."/>
            <person name="Emri T."/>
            <person name="Fekete E."/>
            <person name="Flipphi M."/>
            <person name="Freyberg S."/>
            <person name="Gallo A."/>
            <person name="Gournas C."/>
            <person name="Habgood R."/>
            <person name="Hainaut M."/>
            <person name="Harispe M.L."/>
            <person name="Henrissat B."/>
            <person name="Hilden K.S."/>
            <person name="Hope R."/>
            <person name="Hossain A."/>
            <person name="Karabika E."/>
            <person name="Karaffa L."/>
            <person name="Karanyi Z."/>
            <person name="Krasevec N."/>
            <person name="Kuo A."/>
            <person name="Kusch H."/>
            <person name="LaButti K."/>
            <person name="Lagendijk E.L."/>
            <person name="Lapidus A."/>
            <person name="Levasseur A."/>
            <person name="Lindquist E."/>
            <person name="Lipzen A."/>
            <person name="Logrieco A.F."/>
            <person name="MacCabe A."/>
            <person name="Maekelae M.R."/>
            <person name="Malavazi I."/>
            <person name="Melin P."/>
            <person name="Meyer V."/>
            <person name="Mielnichuk N."/>
            <person name="Miskei M."/>
            <person name="Molnar A.P."/>
            <person name="Mule G."/>
            <person name="Ngan C.Y."/>
            <person name="Orejas M."/>
            <person name="Orosz E."/>
            <person name="Ouedraogo J.P."/>
            <person name="Overkamp K.M."/>
            <person name="Park H.-S."/>
            <person name="Perrone G."/>
            <person name="Piumi F."/>
            <person name="Punt P.J."/>
            <person name="Ram A.F."/>
            <person name="Ramon A."/>
            <person name="Rauscher S."/>
            <person name="Record E."/>
            <person name="Riano-Pachon D.M."/>
            <person name="Robert V."/>
            <person name="Roehrig J."/>
            <person name="Ruller R."/>
            <person name="Salamov A."/>
            <person name="Salih N.S."/>
            <person name="Samson R.A."/>
            <person name="Sandor E."/>
            <person name="Sanguinetti M."/>
            <person name="Schuetze T."/>
            <person name="Sepcic K."/>
            <person name="Shelest E."/>
            <person name="Sherlock G."/>
            <person name="Sophianopoulou V."/>
            <person name="Squina F.M."/>
            <person name="Sun H."/>
            <person name="Susca A."/>
            <person name="Todd R.B."/>
            <person name="Tsang A."/>
            <person name="Unkles S.E."/>
            <person name="van de Wiele N."/>
            <person name="van Rossen-Uffink D."/>
            <person name="Oliveira J.V."/>
            <person name="Vesth T.C."/>
            <person name="Visser J."/>
            <person name="Yu J.-H."/>
            <person name="Zhou M."/>
            <person name="Andersen M.R."/>
            <person name="Archer D.B."/>
            <person name="Baker S.E."/>
            <person name="Benoit I."/>
            <person name="Brakhage A.A."/>
            <person name="Braus G.H."/>
            <person name="Fischer R."/>
            <person name="Frisvad J.C."/>
            <person name="Goldman G.H."/>
            <person name="Houbraken J."/>
            <person name="Oakley B."/>
            <person name="Pocsi I."/>
            <person name="Scazzocchio C."/>
            <person name="Seiboth B."/>
            <person name="vanKuyk P.A."/>
            <person name="Wortman J."/>
            <person name="Dyer P.S."/>
            <person name="Grigoriev I.V."/>
        </authorList>
    </citation>
    <scope>NUCLEOTIDE SEQUENCE [LARGE SCALE GENOMIC DNA]</scope>
    <source>
        <strain evidence="3">DTO 134E9</strain>
    </source>
</reference>
<protein>
    <submittedName>
        <fullName evidence="2">Uncharacterized protein</fullName>
    </submittedName>
</protein>
<dbReference type="OrthoDB" id="4170804at2759"/>
<gene>
    <name evidence="2" type="ORF">ASPWEDRAFT_171328</name>
</gene>
<organism evidence="2 3">
    <name type="scientific">Aspergillus wentii DTO 134E9</name>
    <dbReference type="NCBI Taxonomy" id="1073089"/>
    <lineage>
        <taxon>Eukaryota</taxon>
        <taxon>Fungi</taxon>
        <taxon>Dikarya</taxon>
        <taxon>Ascomycota</taxon>
        <taxon>Pezizomycotina</taxon>
        <taxon>Eurotiomycetes</taxon>
        <taxon>Eurotiomycetidae</taxon>
        <taxon>Eurotiales</taxon>
        <taxon>Aspergillaceae</taxon>
        <taxon>Aspergillus</taxon>
        <taxon>Aspergillus subgen. Cremei</taxon>
    </lineage>
</organism>
<dbReference type="VEuPathDB" id="FungiDB:ASPWEDRAFT_171328"/>
<proteinExistence type="predicted"/>
<dbReference type="EMBL" id="KV878211">
    <property type="protein sequence ID" value="OJJ37865.1"/>
    <property type="molecule type" value="Genomic_DNA"/>
</dbReference>
<dbReference type="AlphaFoldDB" id="A0A1L9RSG2"/>
<dbReference type="GeneID" id="63746615"/>
<feature type="region of interest" description="Disordered" evidence="1">
    <location>
        <begin position="153"/>
        <end position="186"/>
    </location>
</feature>
<dbReference type="RefSeq" id="XP_040691541.1">
    <property type="nucleotide sequence ID" value="XM_040830767.1"/>
</dbReference>
<dbReference type="Proteomes" id="UP000184383">
    <property type="component" value="Unassembled WGS sequence"/>
</dbReference>
<evidence type="ECO:0000313" key="2">
    <source>
        <dbReference type="EMBL" id="OJJ37865.1"/>
    </source>
</evidence>
<evidence type="ECO:0000313" key="3">
    <source>
        <dbReference type="Proteomes" id="UP000184383"/>
    </source>
</evidence>
<accession>A0A1L9RSG2</accession>
<keyword evidence="3" id="KW-1185">Reference proteome</keyword>